<protein>
    <submittedName>
        <fullName evidence="2">Uncharacterized protein</fullName>
    </submittedName>
</protein>
<dbReference type="EMBL" id="PJCH01000015">
    <property type="protein sequence ID" value="PQA86320.1"/>
    <property type="molecule type" value="Genomic_DNA"/>
</dbReference>
<dbReference type="AlphaFoldDB" id="A0A2S7K1E2"/>
<accession>A0A2S7K1E2</accession>
<name>A0A2S7K1E2_9PROT</name>
<organism evidence="2 3">
    <name type="scientific">Hyphococcus luteus</name>
    <dbReference type="NCBI Taxonomy" id="2058213"/>
    <lineage>
        <taxon>Bacteria</taxon>
        <taxon>Pseudomonadati</taxon>
        <taxon>Pseudomonadota</taxon>
        <taxon>Alphaproteobacteria</taxon>
        <taxon>Parvularculales</taxon>
        <taxon>Parvularculaceae</taxon>
        <taxon>Hyphococcus</taxon>
    </lineage>
</organism>
<gene>
    <name evidence="2" type="ORF">CW354_18430</name>
</gene>
<feature type="transmembrane region" description="Helical" evidence="1">
    <location>
        <begin position="97"/>
        <end position="114"/>
    </location>
</feature>
<keyword evidence="1" id="KW-0472">Membrane</keyword>
<feature type="transmembrane region" description="Helical" evidence="1">
    <location>
        <begin position="39"/>
        <end position="58"/>
    </location>
</feature>
<dbReference type="OrthoDB" id="8239048at2"/>
<dbReference type="Proteomes" id="UP000239504">
    <property type="component" value="Unassembled WGS sequence"/>
</dbReference>
<evidence type="ECO:0000313" key="3">
    <source>
        <dbReference type="Proteomes" id="UP000239504"/>
    </source>
</evidence>
<evidence type="ECO:0000313" key="2">
    <source>
        <dbReference type="EMBL" id="PQA86320.1"/>
    </source>
</evidence>
<sequence length="128" mass="14236">MVDRTTNDHAARPLPFFWSWGLPLAVLFSTNFLSGFAPFPIIVFIMSGALFWMGLACVMNAKRCRRRHCYYSGPIFLAGGVAVLFVGFEVVSLGPDGLIMAVGGTFTLALFTYLTEPIFLHYVYVEII</sequence>
<dbReference type="RefSeq" id="WP_104831532.1">
    <property type="nucleotide sequence ID" value="NZ_PJCH01000015.1"/>
</dbReference>
<keyword evidence="1" id="KW-0812">Transmembrane</keyword>
<feature type="transmembrane region" description="Helical" evidence="1">
    <location>
        <begin position="14"/>
        <end position="33"/>
    </location>
</feature>
<keyword evidence="3" id="KW-1185">Reference proteome</keyword>
<comment type="caution">
    <text evidence="2">The sequence shown here is derived from an EMBL/GenBank/DDBJ whole genome shotgun (WGS) entry which is preliminary data.</text>
</comment>
<evidence type="ECO:0000256" key="1">
    <source>
        <dbReference type="SAM" id="Phobius"/>
    </source>
</evidence>
<proteinExistence type="predicted"/>
<reference evidence="2 3" key="1">
    <citation type="submission" date="2017-12" db="EMBL/GenBank/DDBJ databases">
        <authorList>
            <person name="Hurst M.R.H."/>
        </authorList>
    </citation>
    <scope>NUCLEOTIDE SEQUENCE [LARGE SCALE GENOMIC DNA]</scope>
    <source>
        <strain evidence="2 3">SY-3-19</strain>
    </source>
</reference>
<keyword evidence="1" id="KW-1133">Transmembrane helix</keyword>
<feature type="transmembrane region" description="Helical" evidence="1">
    <location>
        <begin position="70"/>
        <end position="91"/>
    </location>
</feature>